<dbReference type="AlphaFoldDB" id="A0A7J5C1G7"/>
<evidence type="ECO:0000313" key="6">
    <source>
        <dbReference type="Proteomes" id="UP000467240"/>
    </source>
</evidence>
<dbReference type="RefSeq" id="WP_158039806.1">
    <property type="nucleotide sequence ID" value="NZ_JACCFV010000001.1"/>
</dbReference>
<keyword evidence="6" id="KW-1185">Reference proteome</keyword>
<evidence type="ECO:0000256" key="1">
    <source>
        <dbReference type="ARBA" id="ARBA00022679"/>
    </source>
</evidence>
<dbReference type="OrthoDB" id="9806008at2"/>
<dbReference type="CDD" id="cd07989">
    <property type="entry name" value="LPLAT_AGPAT-like"/>
    <property type="match status" value="1"/>
</dbReference>
<feature type="region of interest" description="Disordered" evidence="3">
    <location>
        <begin position="225"/>
        <end position="250"/>
    </location>
</feature>
<feature type="domain" description="Phospholipid/glycerol acyltransferase" evidence="4">
    <location>
        <begin position="40"/>
        <end position="159"/>
    </location>
</feature>
<evidence type="ECO:0000256" key="2">
    <source>
        <dbReference type="ARBA" id="ARBA00023315"/>
    </source>
</evidence>
<gene>
    <name evidence="5" type="ORF">F8O01_05105</name>
</gene>
<evidence type="ECO:0000256" key="3">
    <source>
        <dbReference type="SAM" id="MobiDB-lite"/>
    </source>
</evidence>
<reference evidence="5 6" key="1">
    <citation type="submission" date="2019-09" db="EMBL/GenBank/DDBJ databases">
        <title>Phylogeny of genus Pseudoclavibacter and closely related genus.</title>
        <authorList>
            <person name="Li Y."/>
        </authorList>
    </citation>
    <scope>NUCLEOTIDE SEQUENCE [LARGE SCALE GENOMIC DNA]</scope>
    <source>
        <strain evidence="5 6">DSM 23821</strain>
    </source>
</reference>
<dbReference type="Proteomes" id="UP000467240">
    <property type="component" value="Unassembled WGS sequence"/>
</dbReference>
<evidence type="ECO:0000313" key="5">
    <source>
        <dbReference type="EMBL" id="KAB1659641.1"/>
    </source>
</evidence>
<dbReference type="GO" id="GO:0006654">
    <property type="term" value="P:phosphatidic acid biosynthetic process"/>
    <property type="evidence" value="ECO:0007669"/>
    <property type="project" value="TreeGrafter"/>
</dbReference>
<dbReference type="EMBL" id="WBJZ01000005">
    <property type="protein sequence ID" value="KAB1659641.1"/>
    <property type="molecule type" value="Genomic_DNA"/>
</dbReference>
<feature type="compositionally biased region" description="Basic and acidic residues" evidence="3">
    <location>
        <begin position="229"/>
        <end position="243"/>
    </location>
</feature>
<dbReference type="PANTHER" id="PTHR10434">
    <property type="entry name" value="1-ACYL-SN-GLYCEROL-3-PHOSPHATE ACYLTRANSFERASE"/>
    <property type="match status" value="1"/>
</dbReference>
<dbReference type="PANTHER" id="PTHR10434:SF11">
    <property type="entry name" value="1-ACYL-SN-GLYCEROL-3-PHOSPHATE ACYLTRANSFERASE"/>
    <property type="match status" value="1"/>
</dbReference>
<proteinExistence type="predicted"/>
<organism evidence="5 6">
    <name type="scientific">Pseudoclavibacter chungangensis</name>
    <dbReference type="NCBI Taxonomy" id="587635"/>
    <lineage>
        <taxon>Bacteria</taxon>
        <taxon>Bacillati</taxon>
        <taxon>Actinomycetota</taxon>
        <taxon>Actinomycetes</taxon>
        <taxon>Micrococcales</taxon>
        <taxon>Microbacteriaceae</taxon>
        <taxon>Pseudoclavibacter</taxon>
    </lineage>
</organism>
<dbReference type="SMART" id="SM00563">
    <property type="entry name" value="PlsC"/>
    <property type="match status" value="1"/>
</dbReference>
<dbReference type="Pfam" id="PF01553">
    <property type="entry name" value="Acyltransferase"/>
    <property type="match status" value="1"/>
</dbReference>
<dbReference type="SUPFAM" id="SSF69593">
    <property type="entry name" value="Glycerol-3-phosphate (1)-acyltransferase"/>
    <property type="match status" value="1"/>
</dbReference>
<protein>
    <submittedName>
        <fullName evidence="5">1-acyl-sn-glycerol-3-phosphate acyltransferase</fullName>
    </submittedName>
</protein>
<comment type="caution">
    <text evidence="5">The sequence shown here is derived from an EMBL/GenBank/DDBJ whole genome shotgun (WGS) entry which is preliminary data.</text>
</comment>
<evidence type="ECO:0000259" key="4">
    <source>
        <dbReference type="SMART" id="SM00563"/>
    </source>
</evidence>
<keyword evidence="2 5" id="KW-0012">Acyltransferase</keyword>
<sequence length="250" mass="27371">MSAEKRRPSIFWLLAAIALPPASILWRFDIRGKLPETGPFILAPNHNSEIDPLLIGIAVWKLGRAPRFMAKESLFRVPVIGALLKWSGQIPVTRDPRQGNQSAIDAARHLVETGSGVIVYPEGTLTREPDLWPMRGKNGAIRVALAENLPVYPCAQWGAEAVLPRYGKFRPTFRARIAVRIGEPMDLSQYLERRTSASAMNAATAELMGEITGLLETVRGATAPAEQWDPAKHGQTEHGRRLTGDGPAAS</sequence>
<dbReference type="GO" id="GO:0003841">
    <property type="term" value="F:1-acylglycerol-3-phosphate O-acyltransferase activity"/>
    <property type="evidence" value="ECO:0007669"/>
    <property type="project" value="TreeGrafter"/>
</dbReference>
<accession>A0A7J5C1G7</accession>
<keyword evidence="1 5" id="KW-0808">Transferase</keyword>
<name>A0A7J5C1G7_9MICO</name>
<dbReference type="InterPro" id="IPR002123">
    <property type="entry name" value="Plipid/glycerol_acylTrfase"/>
</dbReference>